<protein>
    <submittedName>
        <fullName evidence="2">Uncharacterized protein</fullName>
    </submittedName>
</protein>
<organism evidence="2 3">
    <name type="scientific">Phellinidium pouzarii</name>
    <dbReference type="NCBI Taxonomy" id="167371"/>
    <lineage>
        <taxon>Eukaryota</taxon>
        <taxon>Fungi</taxon>
        <taxon>Dikarya</taxon>
        <taxon>Basidiomycota</taxon>
        <taxon>Agaricomycotina</taxon>
        <taxon>Agaricomycetes</taxon>
        <taxon>Hymenochaetales</taxon>
        <taxon>Hymenochaetaceae</taxon>
        <taxon>Phellinidium</taxon>
    </lineage>
</organism>
<dbReference type="Proteomes" id="UP000308199">
    <property type="component" value="Unassembled WGS sequence"/>
</dbReference>
<comment type="caution">
    <text evidence="2">The sequence shown here is derived from an EMBL/GenBank/DDBJ whole genome shotgun (WGS) entry which is preliminary data.</text>
</comment>
<reference evidence="2 3" key="1">
    <citation type="submission" date="2019-02" db="EMBL/GenBank/DDBJ databases">
        <title>Genome sequencing of the rare red list fungi Phellinidium pouzarii.</title>
        <authorList>
            <person name="Buettner E."/>
            <person name="Kellner H."/>
        </authorList>
    </citation>
    <scope>NUCLEOTIDE SEQUENCE [LARGE SCALE GENOMIC DNA]</scope>
    <source>
        <strain evidence="2 3">DSM 108285</strain>
    </source>
</reference>
<feature type="compositionally biased region" description="Basic residues" evidence="1">
    <location>
        <begin position="73"/>
        <end position="83"/>
    </location>
</feature>
<evidence type="ECO:0000313" key="2">
    <source>
        <dbReference type="EMBL" id="THH11150.1"/>
    </source>
</evidence>
<proteinExistence type="predicted"/>
<keyword evidence="3" id="KW-1185">Reference proteome</keyword>
<accession>A0A4S4LMB2</accession>
<name>A0A4S4LMB2_9AGAM</name>
<feature type="compositionally biased region" description="Low complexity" evidence="1">
    <location>
        <begin position="103"/>
        <end position="113"/>
    </location>
</feature>
<dbReference type="OrthoDB" id="531008at2759"/>
<evidence type="ECO:0000313" key="3">
    <source>
        <dbReference type="Proteomes" id="UP000308199"/>
    </source>
</evidence>
<feature type="compositionally biased region" description="Basic residues" evidence="1">
    <location>
        <begin position="31"/>
        <end position="40"/>
    </location>
</feature>
<feature type="region of interest" description="Disordered" evidence="1">
    <location>
        <begin position="235"/>
        <end position="270"/>
    </location>
</feature>
<feature type="region of interest" description="Disordered" evidence="1">
    <location>
        <begin position="1"/>
        <end position="88"/>
    </location>
</feature>
<feature type="compositionally biased region" description="Polar residues" evidence="1">
    <location>
        <begin position="55"/>
        <end position="65"/>
    </location>
</feature>
<feature type="compositionally biased region" description="Basic and acidic residues" evidence="1">
    <location>
        <begin position="41"/>
        <end position="53"/>
    </location>
</feature>
<feature type="region of interest" description="Disordered" evidence="1">
    <location>
        <begin position="103"/>
        <end position="188"/>
    </location>
</feature>
<feature type="compositionally biased region" description="Low complexity" evidence="1">
    <location>
        <begin position="1"/>
        <end position="26"/>
    </location>
</feature>
<dbReference type="EMBL" id="SGPK01000019">
    <property type="protein sequence ID" value="THH11150.1"/>
    <property type="molecule type" value="Genomic_DNA"/>
</dbReference>
<evidence type="ECO:0000256" key="1">
    <source>
        <dbReference type="SAM" id="MobiDB-lite"/>
    </source>
</evidence>
<dbReference type="AlphaFoldDB" id="A0A4S4LMB2"/>
<gene>
    <name evidence="2" type="ORF">EW145_g840</name>
</gene>
<sequence>MGNTSSSANNRAPASSAIASLTSATEAPHRAGSRRSRSQHHRDAPPVPVEHRSPSLASSDVNSQGSEKEKKSQLPHRSLRTKKKSLELPDLALALTPAPSGIASATAASAAGPFRRPQGSSPIAIPTRPGPAGGLGGISKSSQEPRLKTIPTAVTNVSEQPMPPVSEVIVLPGDSRGRGNPYIRGAPLQYSSTRSFTGTSRGQPMQSFVLRSHPYGGFVPEDVHSSIPLALHKAEVGAEEEAEKAEGKAQHGKAQHSASRASTEEKQPVQVDIVWRGGGKNVELMRAGDNNWKGRQAMAYEYV</sequence>